<sequence>MEEENNEMLMTFVQLSATIITITLFIMPLKTIRIIIDRQNVGTVAGLQFISSTLNCFLWVSYALLTSNTTMLFVNSIGMMFSIYYVVNYWKNITQIRVSRDYLKKVMIACVLAITIISISYYNTTDDLDTRISRLGFLSSVVCVLMFASPLEKMANVIQSRNSEGMIQSVAILSLLCGLSWTLFGLLLNDIYVYLPNILASILSFVQLTLIKMYPPQILI</sequence>
<feature type="transmembrane region" description="Helical" evidence="13">
    <location>
        <begin position="102"/>
        <end position="120"/>
    </location>
</feature>
<protein>
    <recommendedName>
        <fullName evidence="4">Sugar transporter SWEET1</fullName>
    </recommendedName>
</protein>
<dbReference type="FunFam" id="1.20.1280.290:FF:000004">
    <property type="entry name" value="Sugar transporter SWEET"/>
    <property type="match status" value="1"/>
</dbReference>
<dbReference type="InterPro" id="IPR047664">
    <property type="entry name" value="SWEET"/>
</dbReference>
<dbReference type="PANTHER" id="PTHR10791:SF30">
    <property type="entry name" value="SUGAR TRANSPORTER SWEET1"/>
    <property type="match status" value="1"/>
</dbReference>
<name>A0AAN7UC93_9MYCE</name>
<keyword evidence="7" id="KW-0762">Sugar transport</keyword>
<keyword evidence="6" id="KW-1003">Cell membrane</keyword>
<evidence type="ECO:0000256" key="5">
    <source>
        <dbReference type="ARBA" id="ARBA00022448"/>
    </source>
</evidence>
<dbReference type="Pfam" id="PF03083">
    <property type="entry name" value="MtN3_slv"/>
    <property type="match status" value="2"/>
</dbReference>
<feature type="transmembrane region" description="Helical" evidence="13">
    <location>
        <begin position="41"/>
        <end position="65"/>
    </location>
</feature>
<reference evidence="14 15" key="1">
    <citation type="submission" date="2023-11" db="EMBL/GenBank/DDBJ databases">
        <title>Dfirmibasis_genome.</title>
        <authorList>
            <person name="Edelbroek B."/>
            <person name="Kjellin J."/>
            <person name="Jerlstrom-Hultqvist J."/>
            <person name="Soderbom F."/>
        </authorList>
    </citation>
    <scope>NUCLEOTIDE SEQUENCE [LARGE SCALE GENOMIC DNA]</scope>
    <source>
        <strain evidence="14 15">TNS-C-14</strain>
    </source>
</reference>
<evidence type="ECO:0000256" key="2">
    <source>
        <dbReference type="ARBA" id="ARBA00004653"/>
    </source>
</evidence>
<feature type="transmembrane region" description="Helical" evidence="13">
    <location>
        <begin position="12"/>
        <end position="29"/>
    </location>
</feature>
<feature type="transmembrane region" description="Helical" evidence="13">
    <location>
        <begin position="170"/>
        <end position="188"/>
    </location>
</feature>
<evidence type="ECO:0000256" key="13">
    <source>
        <dbReference type="SAM" id="Phobius"/>
    </source>
</evidence>
<dbReference type="EMBL" id="JAVFKY010000003">
    <property type="protein sequence ID" value="KAK5578553.1"/>
    <property type="molecule type" value="Genomic_DNA"/>
</dbReference>
<evidence type="ECO:0000256" key="7">
    <source>
        <dbReference type="ARBA" id="ARBA00022597"/>
    </source>
</evidence>
<keyword evidence="11" id="KW-0333">Golgi apparatus</keyword>
<keyword evidence="12 13" id="KW-0472">Membrane</keyword>
<evidence type="ECO:0000256" key="12">
    <source>
        <dbReference type="ARBA" id="ARBA00023136"/>
    </source>
</evidence>
<dbReference type="GO" id="GO:0051119">
    <property type="term" value="F:sugar transmembrane transporter activity"/>
    <property type="evidence" value="ECO:0007669"/>
    <property type="project" value="InterPro"/>
</dbReference>
<dbReference type="GO" id="GO:0000139">
    <property type="term" value="C:Golgi membrane"/>
    <property type="evidence" value="ECO:0007669"/>
    <property type="project" value="UniProtKB-SubCell"/>
</dbReference>
<feature type="transmembrane region" description="Helical" evidence="13">
    <location>
        <begin position="132"/>
        <end position="149"/>
    </location>
</feature>
<evidence type="ECO:0000256" key="4">
    <source>
        <dbReference type="ARBA" id="ARBA00021741"/>
    </source>
</evidence>
<evidence type="ECO:0000256" key="3">
    <source>
        <dbReference type="ARBA" id="ARBA00007809"/>
    </source>
</evidence>
<dbReference type="Proteomes" id="UP001344447">
    <property type="component" value="Unassembled WGS sequence"/>
</dbReference>
<dbReference type="GO" id="GO:0005886">
    <property type="term" value="C:plasma membrane"/>
    <property type="evidence" value="ECO:0007669"/>
    <property type="project" value="UniProtKB-SubCell"/>
</dbReference>
<evidence type="ECO:0000256" key="9">
    <source>
        <dbReference type="ARBA" id="ARBA00022737"/>
    </source>
</evidence>
<keyword evidence="8 13" id="KW-0812">Transmembrane</keyword>
<evidence type="ECO:0000313" key="15">
    <source>
        <dbReference type="Proteomes" id="UP001344447"/>
    </source>
</evidence>
<comment type="subcellular location">
    <subcellularLocation>
        <location evidence="1">Cell membrane</location>
        <topology evidence="1">Multi-pass membrane protein</topology>
    </subcellularLocation>
    <subcellularLocation>
        <location evidence="2">Golgi apparatus membrane</location>
        <topology evidence="2">Multi-pass membrane protein</topology>
    </subcellularLocation>
</comment>
<dbReference type="PANTHER" id="PTHR10791">
    <property type="entry name" value="RAG1-ACTIVATING PROTEIN 1"/>
    <property type="match status" value="1"/>
</dbReference>
<dbReference type="InterPro" id="IPR004316">
    <property type="entry name" value="SWEET_rpt"/>
</dbReference>
<evidence type="ECO:0000256" key="10">
    <source>
        <dbReference type="ARBA" id="ARBA00022989"/>
    </source>
</evidence>
<keyword evidence="10 13" id="KW-1133">Transmembrane helix</keyword>
<keyword evidence="15" id="KW-1185">Reference proteome</keyword>
<organism evidence="14 15">
    <name type="scientific">Dictyostelium firmibasis</name>
    <dbReference type="NCBI Taxonomy" id="79012"/>
    <lineage>
        <taxon>Eukaryota</taxon>
        <taxon>Amoebozoa</taxon>
        <taxon>Evosea</taxon>
        <taxon>Eumycetozoa</taxon>
        <taxon>Dictyostelia</taxon>
        <taxon>Dictyosteliales</taxon>
        <taxon>Dictyosteliaceae</taxon>
        <taxon>Dictyostelium</taxon>
    </lineage>
</organism>
<accession>A0AAN7UC93</accession>
<evidence type="ECO:0000256" key="8">
    <source>
        <dbReference type="ARBA" id="ARBA00022692"/>
    </source>
</evidence>
<evidence type="ECO:0000256" key="11">
    <source>
        <dbReference type="ARBA" id="ARBA00023034"/>
    </source>
</evidence>
<proteinExistence type="inferred from homology"/>
<evidence type="ECO:0000256" key="1">
    <source>
        <dbReference type="ARBA" id="ARBA00004651"/>
    </source>
</evidence>
<dbReference type="AlphaFoldDB" id="A0AAN7UC93"/>
<evidence type="ECO:0000256" key="6">
    <source>
        <dbReference type="ARBA" id="ARBA00022475"/>
    </source>
</evidence>
<gene>
    <name evidence="14" type="ORF">RB653_008225</name>
</gene>
<feature type="transmembrane region" description="Helical" evidence="13">
    <location>
        <begin position="71"/>
        <end position="90"/>
    </location>
</feature>
<comment type="similarity">
    <text evidence="3">Belongs to the SWEET sugar transporter family.</text>
</comment>
<dbReference type="Gene3D" id="1.20.1280.290">
    <property type="match status" value="2"/>
</dbReference>
<keyword evidence="5" id="KW-0813">Transport</keyword>
<comment type="caution">
    <text evidence="14">The sequence shown here is derived from an EMBL/GenBank/DDBJ whole genome shotgun (WGS) entry which is preliminary data.</text>
</comment>
<keyword evidence="9" id="KW-0677">Repeat</keyword>
<evidence type="ECO:0000313" key="14">
    <source>
        <dbReference type="EMBL" id="KAK5578553.1"/>
    </source>
</evidence>